<evidence type="ECO:0000313" key="2">
    <source>
        <dbReference type="Proteomes" id="UP000016932"/>
    </source>
</evidence>
<dbReference type="GeneID" id="19332550"/>
<proteinExistence type="predicted"/>
<evidence type="ECO:0000313" key="1">
    <source>
        <dbReference type="EMBL" id="EME89391.1"/>
    </source>
</evidence>
<dbReference type="HOGENOM" id="CLU_2961858_0_0_1"/>
<reference evidence="1 2" key="1">
    <citation type="journal article" date="2012" name="PLoS Pathog.">
        <title>Diverse lifestyles and strategies of plant pathogenesis encoded in the genomes of eighteen Dothideomycetes fungi.</title>
        <authorList>
            <person name="Ohm R.A."/>
            <person name="Feau N."/>
            <person name="Henrissat B."/>
            <person name="Schoch C.L."/>
            <person name="Horwitz B.A."/>
            <person name="Barry K.W."/>
            <person name="Condon B.J."/>
            <person name="Copeland A.C."/>
            <person name="Dhillon B."/>
            <person name="Glaser F."/>
            <person name="Hesse C.N."/>
            <person name="Kosti I."/>
            <person name="LaButti K."/>
            <person name="Lindquist E.A."/>
            <person name="Lucas S."/>
            <person name="Salamov A.A."/>
            <person name="Bradshaw R.E."/>
            <person name="Ciuffetti L."/>
            <person name="Hamelin R.C."/>
            <person name="Kema G.H.J."/>
            <person name="Lawrence C."/>
            <person name="Scott J.A."/>
            <person name="Spatafora J.W."/>
            <person name="Turgeon B.G."/>
            <person name="de Wit P.J.G.M."/>
            <person name="Zhong S."/>
            <person name="Goodwin S.B."/>
            <person name="Grigoriev I.V."/>
        </authorList>
    </citation>
    <scope>NUCLEOTIDE SEQUENCE [LARGE SCALE GENOMIC DNA]</scope>
    <source>
        <strain evidence="1 2">CIRAD86</strain>
    </source>
</reference>
<accession>N1QBD2</accession>
<dbReference type="Proteomes" id="UP000016932">
    <property type="component" value="Unassembled WGS sequence"/>
</dbReference>
<sequence length="59" mass="6600">MTDEMTSAQYRRLSEKHAICEGVHQQCCAYKFGGTMLSCYTCHEQHRSLVLGENSSEGG</sequence>
<dbReference type="VEuPathDB" id="FungiDB:MYCFIDRAFT_170850"/>
<dbReference type="EMBL" id="KB446555">
    <property type="protein sequence ID" value="EME89391.1"/>
    <property type="molecule type" value="Genomic_DNA"/>
</dbReference>
<keyword evidence="2" id="KW-1185">Reference proteome</keyword>
<protein>
    <submittedName>
        <fullName evidence="1">Uncharacterized protein</fullName>
    </submittedName>
</protein>
<dbReference type="RefSeq" id="XP_007922037.1">
    <property type="nucleotide sequence ID" value="XM_007923846.1"/>
</dbReference>
<dbReference type="AlphaFoldDB" id="N1QBD2"/>
<name>N1QBD2_PSEFD</name>
<organism evidence="1 2">
    <name type="scientific">Pseudocercospora fijiensis (strain CIRAD86)</name>
    <name type="common">Black leaf streak disease fungus</name>
    <name type="synonym">Mycosphaerella fijiensis</name>
    <dbReference type="NCBI Taxonomy" id="383855"/>
    <lineage>
        <taxon>Eukaryota</taxon>
        <taxon>Fungi</taxon>
        <taxon>Dikarya</taxon>
        <taxon>Ascomycota</taxon>
        <taxon>Pezizomycotina</taxon>
        <taxon>Dothideomycetes</taxon>
        <taxon>Dothideomycetidae</taxon>
        <taxon>Mycosphaerellales</taxon>
        <taxon>Mycosphaerellaceae</taxon>
        <taxon>Pseudocercospora</taxon>
    </lineage>
</organism>
<dbReference type="KEGG" id="pfj:MYCFIDRAFT_170850"/>
<gene>
    <name evidence="1" type="ORF">MYCFIDRAFT_170850</name>
</gene>